<keyword evidence="3" id="KW-0813">Transport</keyword>
<dbReference type="Gene3D" id="1.20.1600.10">
    <property type="entry name" value="Outer membrane efflux proteins (OEP)"/>
    <property type="match status" value="1"/>
</dbReference>
<accession>A0ABM8RUB1</accession>
<dbReference type="InterPro" id="IPR051906">
    <property type="entry name" value="TolC-like"/>
</dbReference>
<proteinExistence type="inferred from homology"/>
<dbReference type="InterPro" id="IPR003423">
    <property type="entry name" value="OMP_efflux"/>
</dbReference>
<keyword evidence="4" id="KW-1134">Transmembrane beta strand</keyword>
<evidence type="ECO:0000313" key="8">
    <source>
        <dbReference type="EMBL" id="CAE6771754.1"/>
    </source>
</evidence>
<evidence type="ECO:0000256" key="6">
    <source>
        <dbReference type="ARBA" id="ARBA00023136"/>
    </source>
</evidence>
<evidence type="ECO:0000256" key="2">
    <source>
        <dbReference type="ARBA" id="ARBA00007613"/>
    </source>
</evidence>
<dbReference type="EMBL" id="CAJNBJ010000017">
    <property type="protein sequence ID" value="CAE6771754.1"/>
    <property type="molecule type" value="Genomic_DNA"/>
</dbReference>
<evidence type="ECO:0000256" key="7">
    <source>
        <dbReference type="ARBA" id="ARBA00023237"/>
    </source>
</evidence>
<protein>
    <submittedName>
        <fullName evidence="8">Heavy metal RND efflux outer membrane protein, CzcC family</fullName>
    </submittedName>
</protein>
<dbReference type="PANTHER" id="PTHR30026">
    <property type="entry name" value="OUTER MEMBRANE PROTEIN TOLC"/>
    <property type="match status" value="1"/>
</dbReference>
<dbReference type="Pfam" id="PF02321">
    <property type="entry name" value="OEP"/>
    <property type="match status" value="2"/>
</dbReference>
<dbReference type="PANTHER" id="PTHR30026:SF20">
    <property type="entry name" value="OUTER MEMBRANE PROTEIN TOLC"/>
    <property type="match status" value="1"/>
</dbReference>
<keyword evidence="5" id="KW-0812">Transmembrane</keyword>
<evidence type="ECO:0000313" key="9">
    <source>
        <dbReference type="Proteomes" id="UP000675880"/>
    </source>
</evidence>
<dbReference type="Proteomes" id="UP000675880">
    <property type="component" value="Unassembled WGS sequence"/>
</dbReference>
<evidence type="ECO:0000256" key="4">
    <source>
        <dbReference type="ARBA" id="ARBA00022452"/>
    </source>
</evidence>
<comment type="subcellular location">
    <subcellularLocation>
        <location evidence="1">Cell outer membrane</location>
    </subcellularLocation>
</comment>
<comment type="caution">
    <text evidence="8">The sequence shown here is derived from an EMBL/GenBank/DDBJ whole genome shotgun (WGS) entry which is preliminary data.</text>
</comment>
<reference evidence="8 9" key="1">
    <citation type="submission" date="2021-02" db="EMBL/GenBank/DDBJ databases">
        <authorList>
            <person name="Han P."/>
        </authorList>
    </citation>
    <scope>NUCLEOTIDE SEQUENCE [LARGE SCALE GENOMIC DNA]</scope>
    <source>
        <strain evidence="8">Candidatus Nitrospira sp. ZN2</strain>
    </source>
</reference>
<organism evidence="8 9">
    <name type="scientific">Nitrospira defluvii</name>
    <dbReference type="NCBI Taxonomy" id="330214"/>
    <lineage>
        <taxon>Bacteria</taxon>
        <taxon>Pseudomonadati</taxon>
        <taxon>Nitrospirota</taxon>
        <taxon>Nitrospiria</taxon>
        <taxon>Nitrospirales</taxon>
        <taxon>Nitrospiraceae</taxon>
        <taxon>Nitrospira</taxon>
    </lineage>
</organism>
<keyword evidence="6" id="KW-0472">Membrane</keyword>
<comment type="similarity">
    <text evidence="2">Belongs to the outer membrane factor (OMF) (TC 1.B.17) family.</text>
</comment>
<keyword evidence="7" id="KW-0998">Cell outer membrane</keyword>
<gene>
    <name evidence="8" type="ORF">NSPZN2_40321</name>
</gene>
<dbReference type="SUPFAM" id="SSF56954">
    <property type="entry name" value="Outer membrane efflux proteins (OEP)"/>
    <property type="match status" value="1"/>
</dbReference>
<evidence type="ECO:0000256" key="5">
    <source>
        <dbReference type="ARBA" id="ARBA00022692"/>
    </source>
</evidence>
<dbReference type="RefSeq" id="WP_213043157.1">
    <property type="nucleotide sequence ID" value="NZ_CAJNBJ010000017.1"/>
</dbReference>
<name>A0ABM8RUB1_9BACT</name>
<sequence length="425" mass="47874">MRWNPLRQCLTMAVAGVMCVGGLPDRADADERVQSATLGLSGLIQDVLARNPEIQAARQHVEAATQRVPQARSLDDPTLSVQLWNFPQTFNVTQTQNAIFGVSQTFPFPGKLALKGEVASRSADMTEQALRAKERDLIARLKQAYYDLFFAHKALQIHHEQIDLLKQLFEIATAKFRTGKGSQVDVLKAQVELSTLYQQLPLLEQRRDSAQGGLNTLLDRDPRFPLGPPQEPREGRFEKDLEDLYPMAVQARPELKAAELSIQRSEQSRALAQRQYYPDVSVAFQRFQNFHANDGFGAVVSINMPFAFWTKPKYDARVREAGAAVAAARADLHLAENQTRFQIRDLLAKVRASWEVAVLYRTTVLPQAEQGVEAARAGYRTGRTSFLDLIDADRALREFQLAYWRVLVDRESRVAELEQVIGTEL</sequence>
<evidence type="ECO:0000256" key="3">
    <source>
        <dbReference type="ARBA" id="ARBA00022448"/>
    </source>
</evidence>
<keyword evidence="9" id="KW-1185">Reference proteome</keyword>
<evidence type="ECO:0000256" key="1">
    <source>
        <dbReference type="ARBA" id="ARBA00004442"/>
    </source>
</evidence>